<keyword evidence="1" id="KW-0805">Transcription regulation</keyword>
<dbReference type="PROSITE" id="PS50943">
    <property type="entry name" value="HTH_CROC1"/>
    <property type="match status" value="1"/>
</dbReference>
<dbReference type="EMBL" id="FUZV01000002">
    <property type="protein sequence ID" value="SKC77570.1"/>
    <property type="molecule type" value="Genomic_DNA"/>
</dbReference>
<evidence type="ECO:0000256" key="2">
    <source>
        <dbReference type="ARBA" id="ARBA00023125"/>
    </source>
</evidence>
<evidence type="ECO:0000256" key="1">
    <source>
        <dbReference type="ARBA" id="ARBA00023015"/>
    </source>
</evidence>
<feature type="domain" description="HTH cro/C1-type" evidence="4">
    <location>
        <begin position="45"/>
        <end position="80"/>
    </location>
</feature>
<evidence type="ECO:0000313" key="6">
    <source>
        <dbReference type="Proteomes" id="UP000190341"/>
    </source>
</evidence>
<sequence>MPMNEKSLKKRDAARDIGAELLDAVRRVKRGDTGQVHQVPVSLAQEARQRLGLSQSQFAEVLGVSVRTLQDWEQKRRQPSGAARTLIKIAALRPDAVQEALELSHS</sequence>
<organism evidence="5 6">
    <name type="scientific">Pseudoxanthomonas indica</name>
    <dbReference type="NCBI Taxonomy" id="428993"/>
    <lineage>
        <taxon>Bacteria</taxon>
        <taxon>Pseudomonadati</taxon>
        <taxon>Pseudomonadota</taxon>
        <taxon>Gammaproteobacteria</taxon>
        <taxon>Lysobacterales</taxon>
        <taxon>Lysobacteraceae</taxon>
        <taxon>Pseudoxanthomonas</taxon>
    </lineage>
</organism>
<dbReference type="PANTHER" id="PTHR36511:SF4">
    <property type="entry name" value="ANTITOXIN MQSA"/>
    <property type="match status" value="1"/>
</dbReference>
<name>A0A1T5LNL7_9GAMM</name>
<dbReference type="SUPFAM" id="SSF47413">
    <property type="entry name" value="lambda repressor-like DNA-binding domains"/>
    <property type="match status" value="1"/>
</dbReference>
<keyword evidence="2" id="KW-0238">DNA-binding</keyword>
<dbReference type="InterPro" id="IPR001387">
    <property type="entry name" value="Cro/C1-type_HTH"/>
</dbReference>
<evidence type="ECO:0000256" key="3">
    <source>
        <dbReference type="ARBA" id="ARBA00023163"/>
    </source>
</evidence>
<dbReference type="OrthoDB" id="9799384at2"/>
<dbReference type="RefSeq" id="WP_079725137.1">
    <property type="nucleotide sequence ID" value="NZ_BMCL01000001.1"/>
</dbReference>
<dbReference type="STRING" id="428993.SAMN06296058_2821"/>
<dbReference type="InterPro" id="IPR052359">
    <property type="entry name" value="HTH-type_reg/antitoxin"/>
</dbReference>
<evidence type="ECO:0000313" key="5">
    <source>
        <dbReference type="EMBL" id="SKC77570.1"/>
    </source>
</evidence>
<proteinExistence type="predicted"/>
<dbReference type="AlphaFoldDB" id="A0A1T5LNL7"/>
<dbReference type="Gene3D" id="1.10.260.40">
    <property type="entry name" value="lambda repressor-like DNA-binding domains"/>
    <property type="match status" value="1"/>
</dbReference>
<dbReference type="InterPro" id="IPR010982">
    <property type="entry name" value="Lambda_DNA-bd_dom_sf"/>
</dbReference>
<evidence type="ECO:0000259" key="4">
    <source>
        <dbReference type="PROSITE" id="PS50943"/>
    </source>
</evidence>
<dbReference type="GO" id="GO:0003677">
    <property type="term" value="F:DNA binding"/>
    <property type="evidence" value="ECO:0007669"/>
    <property type="project" value="UniProtKB-KW"/>
</dbReference>
<dbReference type="Proteomes" id="UP000190341">
    <property type="component" value="Unassembled WGS sequence"/>
</dbReference>
<accession>A0A1T5LNL7</accession>
<protein>
    <submittedName>
        <fullName evidence="5">Transcriptional regulator, XRE family</fullName>
    </submittedName>
</protein>
<keyword evidence="3" id="KW-0804">Transcription</keyword>
<dbReference type="SMART" id="SM00530">
    <property type="entry name" value="HTH_XRE"/>
    <property type="match status" value="1"/>
</dbReference>
<reference evidence="5 6" key="1">
    <citation type="submission" date="2017-02" db="EMBL/GenBank/DDBJ databases">
        <authorList>
            <person name="Peterson S.W."/>
        </authorList>
    </citation>
    <scope>NUCLEOTIDE SEQUENCE [LARGE SCALE GENOMIC DNA]</scope>
    <source>
        <strain evidence="5 6">P15</strain>
    </source>
</reference>
<dbReference type="CDD" id="cd00093">
    <property type="entry name" value="HTH_XRE"/>
    <property type="match status" value="1"/>
</dbReference>
<gene>
    <name evidence="5" type="ORF">SAMN06296058_2821</name>
</gene>
<dbReference type="Pfam" id="PF01381">
    <property type="entry name" value="HTH_3"/>
    <property type="match status" value="1"/>
</dbReference>
<dbReference type="PANTHER" id="PTHR36511">
    <property type="entry name" value="MERR FAMILY BACTERIAL REGULATORY PROTEIN"/>
    <property type="match status" value="1"/>
</dbReference>
<keyword evidence="6" id="KW-1185">Reference proteome</keyword>